<dbReference type="Proteomes" id="UP000243975">
    <property type="component" value="Unassembled WGS sequence"/>
</dbReference>
<evidence type="ECO:0000313" key="1">
    <source>
        <dbReference type="EMBL" id="KVI11444.1"/>
    </source>
</evidence>
<accession>A0A103YLT7</accession>
<dbReference type="Gramene" id="KVI11444">
    <property type="protein sequence ID" value="KVI11444"/>
    <property type="gene ID" value="Ccrd_010146"/>
</dbReference>
<dbReference type="AlphaFoldDB" id="A0A103YLT7"/>
<dbReference type="EMBL" id="LEKV01000122">
    <property type="protein sequence ID" value="KVI11444.1"/>
    <property type="molecule type" value="Genomic_DNA"/>
</dbReference>
<organism evidence="1 2">
    <name type="scientific">Cynara cardunculus var. scolymus</name>
    <name type="common">Globe artichoke</name>
    <name type="synonym">Cynara scolymus</name>
    <dbReference type="NCBI Taxonomy" id="59895"/>
    <lineage>
        <taxon>Eukaryota</taxon>
        <taxon>Viridiplantae</taxon>
        <taxon>Streptophyta</taxon>
        <taxon>Embryophyta</taxon>
        <taxon>Tracheophyta</taxon>
        <taxon>Spermatophyta</taxon>
        <taxon>Magnoliopsida</taxon>
        <taxon>eudicotyledons</taxon>
        <taxon>Gunneridae</taxon>
        <taxon>Pentapetalae</taxon>
        <taxon>asterids</taxon>
        <taxon>campanulids</taxon>
        <taxon>Asterales</taxon>
        <taxon>Asteraceae</taxon>
        <taxon>Carduoideae</taxon>
        <taxon>Cardueae</taxon>
        <taxon>Carduinae</taxon>
        <taxon>Cynara</taxon>
    </lineage>
</organism>
<protein>
    <submittedName>
        <fullName evidence="1">Uncharacterized protein</fullName>
    </submittedName>
</protein>
<gene>
    <name evidence="1" type="ORF">Ccrd_010146</name>
</gene>
<evidence type="ECO:0000313" key="2">
    <source>
        <dbReference type="Proteomes" id="UP000243975"/>
    </source>
</evidence>
<sequence length="71" mass="8310">MQLTDDQIEAHTLFEIEAIMLKMGKSLKDIDGMPLPNTELLREFRNRLVNEELDYYTQDLKVIMPLLVAED</sequence>
<comment type="caution">
    <text evidence="1">The sequence shown here is derived from an EMBL/GenBank/DDBJ whole genome shotgun (WGS) entry which is preliminary data.</text>
</comment>
<proteinExistence type="predicted"/>
<keyword evidence="2" id="KW-1185">Reference proteome</keyword>
<reference evidence="1 2" key="1">
    <citation type="journal article" date="2016" name="Sci. Rep.">
        <title>The genome sequence of the outbreeding globe artichoke constructed de novo incorporating a phase-aware low-pass sequencing strategy of F1 progeny.</title>
        <authorList>
            <person name="Scaglione D."/>
            <person name="Reyes-Chin-Wo S."/>
            <person name="Acquadro A."/>
            <person name="Froenicke L."/>
            <person name="Portis E."/>
            <person name="Beitel C."/>
            <person name="Tirone M."/>
            <person name="Mauro R."/>
            <person name="Lo Monaco A."/>
            <person name="Mauromicale G."/>
            <person name="Faccioli P."/>
            <person name="Cattivelli L."/>
            <person name="Rieseberg L."/>
            <person name="Michelmore R."/>
            <person name="Lanteri S."/>
        </authorList>
    </citation>
    <scope>NUCLEOTIDE SEQUENCE [LARGE SCALE GENOMIC DNA]</scope>
    <source>
        <strain evidence="1">2C</strain>
    </source>
</reference>
<name>A0A103YLT7_CYNCS</name>